<dbReference type="Proteomes" id="UP001316803">
    <property type="component" value="Unassembled WGS sequence"/>
</dbReference>
<dbReference type="InterPro" id="IPR017972">
    <property type="entry name" value="Cyt_P450_CS"/>
</dbReference>
<organism evidence="7 8">
    <name type="scientific">Knufia fluminis</name>
    <dbReference type="NCBI Taxonomy" id="191047"/>
    <lineage>
        <taxon>Eukaryota</taxon>
        <taxon>Fungi</taxon>
        <taxon>Dikarya</taxon>
        <taxon>Ascomycota</taxon>
        <taxon>Pezizomycotina</taxon>
        <taxon>Eurotiomycetes</taxon>
        <taxon>Chaetothyriomycetidae</taxon>
        <taxon>Chaetothyriales</taxon>
        <taxon>Trichomeriaceae</taxon>
        <taxon>Knufia</taxon>
    </lineage>
</organism>
<reference evidence="7 8" key="1">
    <citation type="submission" date="2022-12" db="EMBL/GenBank/DDBJ databases">
        <title>Genomic features and morphological characterization of a novel Knufia sp. strain isolated from spacecraft assembly facility.</title>
        <authorList>
            <person name="Teixeira M."/>
            <person name="Chander A.M."/>
            <person name="Stajich J.E."/>
            <person name="Venkateswaran K."/>
        </authorList>
    </citation>
    <scope>NUCLEOTIDE SEQUENCE [LARGE SCALE GENOMIC DNA]</scope>
    <source>
        <strain evidence="7 8">FJI-L2-BK-P2</strain>
    </source>
</reference>
<proteinExistence type="inferred from homology"/>
<keyword evidence="4 5" id="KW-0408">Iron</keyword>
<dbReference type="EMBL" id="JAKLMC020000008">
    <property type="protein sequence ID" value="KAK5954755.1"/>
    <property type="molecule type" value="Genomic_DNA"/>
</dbReference>
<gene>
    <name evidence="7" type="ORF">OHC33_004480</name>
</gene>
<dbReference type="PRINTS" id="PR00385">
    <property type="entry name" value="P450"/>
</dbReference>
<keyword evidence="3 6" id="KW-0560">Oxidoreductase</keyword>
<evidence type="ECO:0000313" key="7">
    <source>
        <dbReference type="EMBL" id="KAK5954755.1"/>
    </source>
</evidence>
<accession>A0AAN8I9U5</accession>
<evidence type="ECO:0000256" key="2">
    <source>
        <dbReference type="ARBA" id="ARBA00022723"/>
    </source>
</evidence>
<dbReference type="InterPro" id="IPR036396">
    <property type="entry name" value="Cyt_P450_sf"/>
</dbReference>
<dbReference type="Pfam" id="PF00067">
    <property type="entry name" value="p450"/>
    <property type="match status" value="1"/>
</dbReference>
<dbReference type="GO" id="GO:0005506">
    <property type="term" value="F:iron ion binding"/>
    <property type="evidence" value="ECO:0007669"/>
    <property type="project" value="InterPro"/>
</dbReference>
<dbReference type="PANTHER" id="PTHR24305:SF222">
    <property type="entry name" value="CYTOCHROME P450 MONOOXYGENASE STCS"/>
    <property type="match status" value="1"/>
</dbReference>
<dbReference type="GO" id="GO:0004497">
    <property type="term" value="F:monooxygenase activity"/>
    <property type="evidence" value="ECO:0007669"/>
    <property type="project" value="UniProtKB-KW"/>
</dbReference>
<evidence type="ECO:0000256" key="6">
    <source>
        <dbReference type="RuleBase" id="RU000461"/>
    </source>
</evidence>
<evidence type="ECO:0000256" key="5">
    <source>
        <dbReference type="PIRSR" id="PIRSR602401-1"/>
    </source>
</evidence>
<evidence type="ECO:0000256" key="4">
    <source>
        <dbReference type="ARBA" id="ARBA00023004"/>
    </source>
</evidence>
<evidence type="ECO:0000256" key="3">
    <source>
        <dbReference type="ARBA" id="ARBA00023002"/>
    </source>
</evidence>
<comment type="cofactor">
    <cofactor evidence="1 5">
        <name>heme</name>
        <dbReference type="ChEBI" id="CHEBI:30413"/>
    </cofactor>
</comment>
<dbReference type="PANTHER" id="PTHR24305">
    <property type="entry name" value="CYTOCHROME P450"/>
    <property type="match status" value="1"/>
</dbReference>
<dbReference type="InterPro" id="IPR002401">
    <property type="entry name" value="Cyt_P450_E_grp-I"/>
</dbReference>
<dbReference type="PRINTS" id="PR00463">
    <property type="entry name" value="EP450I"/>
</dbReference>
<dbReference type="SUPFAM" id="SSF48264">
    <property type="entry name" value="Cytochrome P450"/>
    <property type="match status" value="1"/>
</dbReference>
<keyword evidence="5 6" id="KW-0349">Heme</keyword>
<sequence length="581" mass="65763">MLLKVLTAVFAGVLAWLAYFVNDLVSKRKRLAGLPQPPMTNLLLGHLEIADECRRVFPKGIHSHAWADYIREKWKLPETFYVDWRPFGPLWLFTADPELSNEFFTIKQSLPKSSLMTGYLIQFLGKNNMLSIEGAHHKSLRTMFNPGFSSNNIMTYADAIVEASLRFLDVLKEKAKTKELFELEEYATRLTIDIIGLAVFDTNLQAQTKIHPIIRHFRERVLMMPGADTPFFFQDVQPTRGLRLWWNNRKLNAAVNDELNQKIQRRAKDLEDDARGIIKPKKKSIIDLALNTYEKEMSMGENVKSGDAINRITDSSAVPPQLRQDLIDSIKTIFFAGHDTTSSTLAWCYYLLHRHPEAQAKLTAELDDSFPPGTSAAARIKEDPYIINKLEYTTACIRETLRIFPSASTIRQVYPSAAHNKVTDPRTGVELDLEDAHIWPAVHLINRNKRIFPQPLKFIPERFIQHLTPFPDADFFKPAGRNAFQPFGAGPRSCIGQELAMIESRIVLALTAREVDFVLEFPGEEADPQPEIPENTVVELGEKTGEGTPNVVEGHRVWQTLKGSAKPAGGCPGRVYLRTSA</sequence>
<protein>
    <recommendedName>
        <fullName evidence="9">Cytochrome P450</fullName>
    </recommendedName>
</protein>
<dbReference type="InterPro" id="IPR050121">
    <property type="entry name" value="Cytochrome_P450_monoxygenase"/>
</dbReference>
<dbReference type="PROSITE" id="PS00086">
    <property type="entry name" value="CYTOCHROME_P450"/>
    <property type="match status" value="1"/>
</dbReference>
<comment type="caution">
    <text evidence="7">The sequence shown here is derived from an EMBL/GenBank/DDBJ whole genome shotgun (WGS) entry which is preliminary data.</text>
</comment>
<evidence type="ECO:0000256" key="1">
    <source>
        <dbReference type="ARBA" id="ARBA00001971"/>
    </source>
</evidence>
<keyword evidence="8" id="KW-1185">Reference proteome</keyword>
<feature type="binding site" description="axial binding residue" evidence="5">
    <location>
        <position position="494"/>
    </location>
    <ligand>
        <name>heme</name>
        <dbReference type="ChEBI" id="CHEBI:30413"/>
    </ligand>
    <ligandPart>
        <name>Fe</name>
        <dbReference type="ChEBI" id="CHEBI:18248"/>
    </ligandPart>
</feature>
<dbReference type="GO" id="GO:0020037">
    <property type="term" value="F:heme binding"/>
    <property type="evidence" value="ECO:0007669"/>
    <property type="project" value="InterPro"/>
</dbReference>
<evidence type="ECO:0000313" key="8">
    <source>
        <dbReference type="Proteomes" id="UP001316803"/>
    </source>
</evidence>
<dbReference type="GO" id="GO:0016705">
    <property type="term" value="F:oxidoreductase activity, acting on paired donors, with incorporation or reduction of molecular oxygen"/>
    <property type="evidence" value="ECO:0007669"/>
    <property type="project" value="InterPro"/>
</dbReference>
<dbReference type="AlphaFoldDB" id="A0AAN8I9U5"/>
<keyword evidence="6" id="KW-0503">Monooxygenase</keyword>
<name>A0AAN8I9U5_9EURO</name>
<comment type="similarity">
    <text evidence="6">Belongs to the cytochrome P450 family.</text>
</comment>
<evidence type="ECO:0008006" key="9">
    <source>
        <dbReference type="Google" id="ProtNLM"/>
    </source>
</evidence>
<dbReference type="Gene3D" id="1.10.630.10">
    <property type="entry name" value="Cytochrome P450"/>
    <property type="match status" value="1"/>
</dbReference>
<dbReference type="InterPro" id="IPR001128">
    <property type="entry name" value="Cyt_P450"/>
</dbReference>
<keyword evidence="2 5" id="KW-0479">Metal-binding</keyword>